<sequence length="542" mass="58961">MPTCRYHPSEPADRVCAPCLASKLNSLTRREGGGIRRLVADPLPGVGGSGAGYYGSSAYYPDEDDLPYFSLHGIGFELEKKPGGAITTTAAVAASTMLLRSDSHRESSHRESASSANAFFSCGSEMSNRLSADTHSEVDVKSTQAATPSRKSDSRRYNNNIRMEQSGTASNTATVNDPCYPPAVSFNPPPYGVQSSVSSHFPVSDVDILHLNHQHNHHVHHPAAAASVAVSQNYRPQSQAQRHQFSERLCISDMISKGIRETDIKYRKQPGGSSSFGHNLAKRNAELSCDPNHRTGICLKTPVWKFKLFSKSSSFWRLGLKGSNKVSPSKRDVDVETRGGASHKDVSASTSSVTNAAATSAGGPVLRHSSNTRRLVVASQPDDSVRLWCPSPMVSFKEGSFRWGKGSDKGSASGRRTDGLELEVIQTEDEQHQQQQQQGSSSGVFQRLYEFTHRRRNSGNRSETESNSSWNNDASRAQEIPPRTLYDEEQAQLAANILSWMDGAASVAELQQQEDLLPASCSTMAAKTGEISRFPEPELSVS</sequence>
<organism evidence="2 3">
    <name type="scientific">Riccia fluitans</name>
    <dbReference type="NCBI Taxonomy" id="41844"/>
    <lineage>
        <taxon>Eukaryota</taxon>
        <taxon>Viridiplantae</taxon>
        <taxon>Streptophyta</taxon>
        <taxon>Embryophyta</taxon>
        <taxon>Marchantiophyta</taxon>
        <taxon>Marchantiopsida</taxon>
        <taxon>Marchantiidae</taxon>
        <taxon>Marchantiales</taxon>
        <taxon>Ricciaceae</taxon>
        <taxon>Riccia</taxon>
    </lineage>
</organism>
<feature type="compositionally biased region" description="Polar residues" evidence="1">
    <location>
        <begin position="157"/>
        <end position="175"/>
    </location>
</feature>
<feature type="compositionally biased region" description="Polar residues" evidence="1">
    <location>
        <begin position="459"/>
        <end position="475"/>
    </location>
</feature>
<feature type="compositionally biased region" description="Low complexity" evidence="1">
    <location>
        <begin position="347"/>
        <end position="361"/>
    </location>
</feature>
<feature type="compositionally biased region" description="Basic and acidic residues" evidence="1">
    <location>
        <begin position="329"/>
        <end position="346"/>
    </location>
</feature>
<name>A0ABD1ZG70_9MARC</name>
<dbReference type="AlphaFoldDB" id="A0ABD1ZG70"/>
<feature type="region of interest" description="Disordered" evidence="1">
    <location>
        <begin position="131"/>
        <end position="175"/>
    </location>
</feature>
<dbReference type="EMBL" id="JBHFFA010000001">
    <property type="protein sequence ID" value="KAL2650438.1"/>
    <property type="molecule type" value="Genomic_DNA"/>
</dbReference>
<feature type="region of interest" description="Disordered" evidence="1">
    <location>
        <begin position="453"/>
        <end position="478"/>
    </location>
</feature>
<evidence type="ECO:0000313" key="3">
    <source>
        <dbReference type="Proteomes" id="UP001605036"/>
    </source>
</evidence>
<feature type="region of interest" description="Disordered" evidence="1">
    <location>
        <begin position="323"/>
        <end position="367"/>
    </location>
</feature>
<comment type="caution">
    <text evidence="2">The sequence shown here is derived from an EMBL/GenBank/DDBJ whole genome shotgun (WGS) entry which is preliminary data.</text>
</comment>
<proteinExistence type="predicted"/>
<keyword evidence="3" id="KW-1185">Reference proteome</keyword>
<evidence type="ECO:0000256" key="1">
    <source>
        <dbReference type="SAM" id="MobiDB-lite"/>
    </source>
</evidence>
<reference evidence="2 3" key="1">
    <citation type="submission" date="2024-09" db="EMBL/GenBank/DDBJ databases">
        <title>Chromosome-scale assembly of Riccia fluitans.</title>
        <authorList>
            <person name="Paukszto L."/>
            <person name="Sawicki J."/>
            <person name="Karawczyk K."/>
            <person name="Piernik-Szablinska J."/>
            <person name="Szczecinska M."/>
            <person name="Mazdziarz M."/>
        </authorList>
    </citation>
    <scope>NUCLEOTIDE SEQUENCE [LARGE SCALE GENOMIC DNA]</scope>
    <source>
        <strain evidence="2">Rf_01</strain>
        <tissue evidence="2">Aerial parts of the thallus</tissue>
    </source>
</reference>
<accession>A0ABD1ZG70</accession>
<dbReference type="Proteomes" id="UP001605036">
    <property type="component" value="Unassembled WGS sequence"/>
</dbReference>
<protein>
    <submittedName>
        <fullName evidence="2">Uncharacterized protein</fullName>
    </submittedName>
</protein>
<evidence type="ECO:0000313" key="2">
    <source>
        <dbReference type="EMBL" id="KAL2650438.1"/>
    </source>
</evidence>
<gene>
    <name evidence="2" type="ORF">R1flu_018566</name>
</gene>